<gene>
    <name evidence="6" type="ORF">SAMN04488528_100239</name>
</gene>
<dbReference type="NCBIfam" id="TIGR03506">
    <property type="entry name" value="FlgEFG_subfam"/>
    <property type="match status" value="1"/>
</dbReference>
<keyword evidence="2" id="KW-0975">Bacterial flagellum</keyword>
<dbReference type="AlphaFoldDB" id="A0A1I0VFM3"/>
<keyword evidence="6" id="KW-0966">Cell projection</keyword>
<proteinExistence type="inferred from homology"/>
<comment type="similarity">
    <text evidence="1 2">Belongs to the flagella basal body rod proteins family.</text>
</comment>
<dbReference type="Proteomes" id="UP000198619">
    <property type="component" value="Unassembled WGS sequence"/>
</dbReference>
<dbReference type="GO" id="GO:0009425">
    <property type="term" value="C:bacterial-type flagellum basal body"/>
    <property type="evidence" value="ECO:0007669"/>
    <property type="project" value="UniProtKB-SubCell"/>
</dbReference>
<dbReference type="InterPro" id="IPR037925">
    <property type="entry name" value="FlgE/F/G-like"/>
</dbReference>
<keyword evidence="6" id="KW-0282">Flagellum</keyword>
<evidence type="ECO:0000313" key="6">
    <source>
        <dbReference type="EMBL" id="SFA75082.1"/>
    </source>
</evidence>
<dbReference type="InterPro" id="IPR020013">
    <property type="entry name" value="Flagellar_FlgE/F/G"/>
</dbReference>
<dbReference type="PANTHER" id="PTHR30435:SF19">
    <property type="entry name" value="FLAGELLAR BASAL-BODY ROD PROTEIN FLGG"/>
    <property type="match status" value="1"/>
</dbReference>
<dbReference type="OrthoDB" id="9804559at2"/>
<dbReference type="Pfam" id="PF22692">
    <property type="entry name" value="LlgE_F_G_D1"/>
    <property type="match status" value="1"/>
</dbReference>
<keyword evidence="6" id="KW-0969">Cilium</keyword>
<dbReference type="InterPro" id="IPR001444">
    <property type="entry name" value="Flag_bb_rod_N"/>
</dbReference>
<dbReference type="PANTHER" id="PTHR30435">
    <property type="entry name" value="FLAGELLAR PROTEIN"/>
    <property type="match status" value="1"/>
</dbReference>
<dbReference type="Pfam" id="PF06429">
    <property type="entry name" value="Flg_bbr_C"/>
    <property type="match status" value="1"/>
</dbReference>
<evidence type="ECO:0000256" key="1">
    <source>
        <dbReference type="ARBA" id="ARBA00009677"/>
    </source>
</evidence>
<keyword evidence="7" id="KW-1185">Reference proteome</keyword>
<accession>A0A1I0VFM3</accession>
<dbReference type="GO" id="GO:0071978">
    <property type="term" value="P:bacterial-type flagellum-dependent swarming motility"/>
    <property type="evidence" value="ECO:0007669"/>
    <property type="project" value="TreeGrafter"/>
</dbReference>
<dbReference type="SUPFAM" id="SSF117143">
    <property type="entry name" value="Flagellar hook protein flgE"/>
    <property type="match status" value="1"/>
</dbReference>
<feature type="domain" description="Flagellar hook protein FlgE/F/G-like D1" evidence="5">
    <location>
        <begin position="96"/>
        <end position="164"/>
    </location>
</feature>
<sequence>MLRILWNSTSGMVANQDKLDAISNNLANMQTDGYKRVDVSFKSLMSETLNRTGYPITNNPSRAQDPYTGTGVRADSWYRDNSQGVLLDTKNPSDLAIEGNGYYRVTTPDGQYAYTRSGAFIIDVNGTIVDSRGNKLDIQFDQGFSEDNVKFTKENLLVDKTGNVFTNQNGETVKVGKIPLFDSIGSNAMLSVGESLYMPVDGAQVHQVENSLIHQGLLEGSNVDASKEFSDLIMTQRAFQLSSKGIKTADEMWGMVNNLRGK</sequence>
<feature type="domain" description="Flagellar basal-body/hook protein C-terminal" evidence="4">
    <location>
        <begin position="215"/>
        <end position="259"/>
    </location>
</feature>
<dbReference type="Pfam" id="PF00460">
    <property type="entry name" value="Flg_bb_rod"/>
    <property type="match status" value="1"/>
</dbReference>
<dbReference type="InterPro" id="IPR053967">
    <property type="entry name" value="LlgE_F_G-like_D1"/>
</dbReference>
<comment type="subcellular location">
    <subcellularLocation>
        <location evidence="2">Bacterial flagellum basal body</location>
    </subcellularLocation>
</comment>
<evidence type="ECO:0000259" key="5">
    <source>
        <dbReference type="Pfam" id="PF22692"/>
    </source>
</evidence>
<evidence type="ECO:0000259" key="4">
    <source>
        <dbReference type="Pfam" id="PF06429"/>
    </source>
</evidence>
<evidence type="ECO:0000313" key="7">
    <source>
        <dbReference type="Proteomes" id="UP000198619"/>
    </source>
</evidence>
<reference evidence="6 7" key="1">
    <citation type="submission" date="2016-10" db="EMBL/GenBank/DDBJ databases">
        <authorList>
            <person name="de Groot N.N."/>
        </authorList>
    </citation>
    <scope>NUCLEOTIDE SEQUENCE [LARGE SCALE GENOMIC DNA]</scope>
    <source>
        <strain evidence="6 7">DSM 12271</strain>
    </source>
</reference>
<dbReference type="EMBL" id="FOKI01000002">
    <property type="protein sequence ID" value="SFA75082.1"/>
    <property type="molecule type" value="Genomic_DNA"/>
</dbReference>
<dbReference type="STRING" id="84698.SAMN04488528_100239"/>
<protein>
    <submittedName>
        <fullName evidence="6">Flagellar basal-body rod protein FlgG</fullName>
    </submittedName>
</protein>
<name>A0A1I0VFM3_9CLOT</name>
<organism evidence="6 7">
    <name type="scientific">Clostridium frigidicarnis</name>
    <dbReference type="NCBI Taxonomy" id="84698"/>
    <lineage>
        <taxon>Bacteria</taxon>
        <taxon>Bacillati</taxon>
        <taxon>Bacillota</taxon>
        <taxon>Clostridia</taxon>
        <taxon>Eubacteriales</taxon>
        <taxon>Clostridiaceae</taxon>
        <taxon>Clostridium</taxon>
    </lineage>
</organism>
<dbReference type="InterPro" id="IPR010930">
    <property type="entry name" value="Flg_bb/hook_C_dom"/>
</dbReference>
<evidence type="ECO:0000259" key="3">
    <source>
        <dbReference type="Pfam" id="PF00460"/>
    </source>
</evidence>
<dbReference type="RefSeq" id="WP_090038096.1">
    <property type="nucleotide sequence ID" value="NZ_FOKI01000002.1"/>
</dbReference>
<evidence type="ECO:0000256" key="2">
    <source>
        <dbReference type="RuleBase" id="RU362116"/>
    </source>
</evidence>
<feature type="domain" description="Flagellar basal body rod protein N-terminal" evidence="3">
    <location>
        <begin position="7"/>
        <end position="35"/>
    </location>
</feature>